<accession>A0A834FUS9</accession>
<organism evidence="1 2">
    <name type="scientific">Rhododendron simsii</name>
    <name type="common">Sims's rhododendron</name>
    <dbReference type="NCBI Taxonomy" id="118357"/>
    <lineage>
        <taxon>Eukaryota</taxon>
        <taxon>Viridiplantae</taxon>
        <taxon>Streptophyta</taxon>
        <taxon>Embryophyta</taxon>
        <taxon>Tracheophyta</taxon>
        <taxon>Spermatophyta</taxon>
        <taxon>Magnoliopsida</taxon>
        <taxon>eudicotyledons</taxon>
        <taxon>Gunneridae</taxon>
        <taxon>Pentapetalae</taxon>
        <taxon>asterids</taxon>
        <taxon>Ericales</taxon>
        <taxon>Ericaceae</taxon>
        <taxon>Ericoideae</taxon>
        <taxon>Rhodoreae</taxon>
        <taxon>Rhododendron</taxon>
    </lineage>
</organism>
<sequence>MLGSSLVLHLCQNLLDSGGEMYDREHEIDDMDDDIMDEGAEFDIPQNAELNDDLMPKINNESEKTEGYACHSKLNGTKSLTHHLSYQCTKNPQSKKFTGSRQKLPSFQRKESNGEISANLVPVAFSADACKRALARMIIIDELPISFVDGEGFRDFISVVQPMWSPPCWLAMAKQIIVMYEDEKKALKQTFKNQRVCLTMDAWTLVQNLNYMCLTSHFIDENWRMAEFWSCVEKEKIVYRLKPCLDVSTWWNYTYFMLERALTYQKAFDRLYDDPSFKLNVREEEMDEDFDDVDSFECINRGN</sequence>
<evidence type="ECO:0000313" key="2">
    <source>
        <dbReference type="Proteomes" id="UP000626092"/>
    </source>
</evidence>
<dbReference type="SUPFAM" id="SSF53098">
    <property type="entry name" value="Ribonuclease H-like"/>
    <property type="match status" value="1"/>
</dbReference>
<dbReference type="EMBL" id="WJXA01000375">
    <property type="protein sequence ID" value="KAF7113047.1"/>
    <property type="molecule type" value="Genomic_DNA"/>
</dbReference>
<dbReference type="PANTHER" id="PTHR46481:SF8">
    <property type="entry name" value="ZINC FINGER BED DOMAIN-CONTAINING PROTEIN RICESLEEPER 1-LIKE"/>
    <property type="match status" value="1"/>
</dbReference>
<dbReference type="InterPro" id="IPR052035">
    <property type="entry name" value="ZnF_BED_domain_contain"/>
</dbReference>
<name>A0A834FUS9_RHOSS</name>
<proteinExistence type="predicted"/>
<dbReference type="PANTHER" id="PTHR46481">
    <property type="entry name" value="ZINC FINGER BED DOMAIN-CONTAINING PROTEIN 4"/>
    <property type="match status" value="1"/>
</dbReference>
<keyword evidence="2" id="KW-1185">Reference proteome</keyword>
<dbReference type="InterPro" id="IPR012337">
    <property type="entry name" value="RNaseH-like_sf"/>
</dbReference>
<dbReference type="OrthoDB" id="1607513at2759"/>
<evidence type="ECO:0000313" key="1">
    <source>
        <dbReference type="EMBL" id="KAF7113047.1"/>
    </source>
</evidence>
<dbReference type="Proteomes" id="UP000626092">
    <property type="component" value="Unassembled WGS sequence"/>
</dbReference>
<reference evidence="1" key="1">
    <citation type="submission" date="2019-11" db="EMBL/GenBank/DDBJ databases">
        <authorList>
            <person name="Liu Y."/>
            <person name="Hou J."/>
            <person name="Li T.-Q."/>
            <person name="Guan C.-H."/>
            <person name="Wu X."/>
            <person name="Wu H.-Z."/>
            <person name="Ling F."/>
            <person name="Zhang R."/>
            <person name="Shi X.-G."/>
            <person name="Ren J.-P."/>
            <person name="Chen E.-F."/>
            <person name="Sun J.-M."/>
        </authorList>
    </citation>
    <scope>NUCLEOTIDE SEQUENCE</scope>
    <source>
        <strain evidence="1">Adult_tree_wgs_1</strain>
        <tissue evidence="1">Leaves</tissue>
    </source>
</reference>
<gene>
    <name evidence="1" type="ORF">RHSIM_RhsimUnG0166300</name>
</gene>
<comment type="caution">
    <text evidence="1">The sequence shown here is derived from an EMBL/GenBank/DDBJ whole genome shotgun (WGS) entry which is preliminary data.</text>
</comment>
<protein>
    <submittedName>
        <fullName evidence="1">Uncharacterized protein</fullName>
    </submittedName>
</protein>
<dbReference type="AlphaFoldDB" id="A0A834FUS9"/>